<accession>A0A2P2PF54</accession>
<evidence type="ECO:0000313" key="1">
    <source>
        <dbReference type="EMBL" id="MBX53289.1"/>
    </source>
</evidence>
<reference evidence="1" key="1">
    <citation type="submission" date="2018-02" db="EMBL/GenBank/DDBJ databases">
        <title>Rhizophora mucronata_Transcriptome.</title>
        <authorList>
            <person name="Meera S.P."/>
            <person name="Sreeshan A."/>
            <person name="Augustine A."/>
        </authorList>
    </citation>
    <scope>NUCLEOTIDE SEQUENCE</scope>
    <source>
        <tissue evidence="1">Leaf</tissue>
    </source>
</reference>
<protein>
    <submittedName>
        <fullName evidence="1">Uncharacterized protein</fullName>
    </submittedName>
</protein>
<name>A0A2P2PF54_RHIMU</name>
<organism evidence="1">
    <name type="scientific">Rhizophora mucronata</name>
    <name type="common">Asiatic mangrove</name>
    <dbReference type="NCBI Taxonomy" id="61149"/>
    <lineage>
        <taxon>Eukaryota</taxon>
        <taxon>Viridiplantae</taxon>
        <taxon>Streptophyta</taxon>
        <taxon>Embryophyta</taxon>
        <taxon>Tracheophyta</taxon>
        <taxon>Spermatophyta</taxon>
        <taxon>Magnoliopsida</taxon>
        <taxon>eudicotyledons</taxon>
        <taxon>Gunneridae</taxon>
        <taxon>Pentapetalae</taxon>
        <taxon>rosids</taxon>
        <taxon>fabids</taxon>
        <taxon>Malpighiales</taxon>
        <taxon>Rhizophoraceae</taxon>
        <taxon>Rhizophora</taxon>
    </lineage>
</organism>
<dbReference type="AlphaFoldDB" id="A0A2P2PF54"/>
<proteinExistence type="predicted"/>
<sequence length="33" mass="3747">MVPANQENQCSSTDFISSPNRIFLEYIQSVTVK</sequence>
<dbReference type="EMBL" id="GGEC01072805">
    <property type="protein sequence ID" value="MBX53289.1"/>
    <property type="molecule type" value="Transcribed_RNA"/>
</dbReference>